<reference evidence="1" key="1">
    <citation type="submission" date="2016-11" db="UniProtKB">
        <authorList>
            <consortium name="WormBaseParasite"/>
        </authorList>
    </citation>
    <scope>IDENTIFICATION</scope>
    <source>
        <strain evidence="1">pt0022</strain>
    </source>
</reference>
<dbReference type="AlphaFoldDB" id="A0A1I8EGI4"/>
<evidence type="ECO:0000313" key="1">
    <source>
        <dbReference type="WBParaSite" id="maker-PairedContig_1830-snap-gene-0.4-mRNA-1"/>
    </source>
</evidence>
<organism evidence="1">
    <name type="scientific">Wuchereria bancrofti</name>
    <dbReference type="NCBI Taxonomy" id="6293"/>
    <lineage>
        <taxon>Eukaryota</taxon>
        <taxon>Metazoa</taxon>
        <taxon>Ecdysozoa</taxon>
        <taxon>Nematoda</taxon>
        <taxon>Chromadorea</taxon>
        <taxon>Rhabditida</taxon>
        <taxon>Spirurina</taxon>
        <taxon>Spiruromorpha</taxon>
        <taxon>Filarioidea</taxon>
        <taxon>Onchocercidae</taxon>
        <taxon>Wuchereria</taxon>
    </lineage>
</organism>
<accession>A0A1I8EGI4</accession>
<name>A0A1I8EGI4_WUCBA</name>
<proteinExistence type="predicted"/>
<sequence length="66" mass="7498">MVKDSKIGHKTSLKKEKKGITKNCKTRILEIAMTDLNKMFKKAKDIVSDAADTIKKTADEAYHQIF</sequence>
<dbReference type="WBParaSite" id="maker-PairedContig_1830-snap-gene-0.4-mRNA-1">
    <property type="protein sequence ID" value="maker-PairedContig_1830-snap-gene-0.4-mRNA-1"/>
    <property type="gene ID" value="maker-PairedContig_1830-snap-gene-0.4"/>
</dbReference>
<protein>
    <submittedName>
        <fullName evidence="1">Uncharacterized protein</fullName>
    </submittedName>
</protein>